<dbReference type="UniPathway" id="UPA00028">
    <property type="reaction ID" value="UER00003"/>
</dbReference>
<dbReference type="Gene3D" id="3.20.20.60">
    <property type="entry name" value="Phosphoenolpyruvate-binding domains"/>
    <property type="match status" value="1"/>
</dbReference>
<organism evidence="11 12">
    <name type="scientific">Clostridium beijerinckii</name>
    <name type="common">Clostridium MP</name>
    <dbReference type="NCBI Taxonomy" id="1520"/>
    <lineage>
        <taxon>Bacteria</taxon>
        <taxon>Bacillati</taxon>
        <taxon>Bacillota</taxon>
        <taxon>Clostridia</taxon>
        <taxon>Eubacteriales</taxon>
        <taxon>Clostridiaceae</taxon>
        <taxon>Clostridium</taxon>
    </lineage>
</organism>
<keyword evidence="7 10" id="KW-0479">Metal-binding</keyword>
<dbReference type="InterPro" id="IPR003700">
    <property type="entry name" value="Pantoate_hydroxy_MeTrfase"/>
</dbReference>
<comment type="pathway">
    <text evidence="1 7">Cofactor biosynthesis; (R)-pantothenate biosynthesis; (R)-pantoate from 3-methyl-2-oxobutanoate: step 1/2.</text>
</comment>
<keyword evidence="7 10" id="KW-0460">Magnesium</keyword>
<evidence type="ECO:0000313" key="11">
    <source>
        <dbReference type="EMBL" id="AJG99467.1"/>
    </source>
</evidence>
<feature type="active site" description="Proton acceptor" evidence="7 8">
    <location>
        <position position="182"/>
    </location>
</feature>
<dbReference type="OrthoDB" id="9781789at2"/>
<dbReference type="NCBIfam" id="TIGR00222">
    <property type="entry name" value="panB"/>
    <property type="match status" value="1"/>
</dbReference>
<dbReference type="HAMAP" id="MF_00156">
    <property type="entry name" value="PanB"/>
    <property type="match status" value="1"/>
</dbReference>
<dbReference type="RefSeq" id="WP_041896924.1">
    <property type="nucleotide sequence ID" value="NZ_CP010086.2"/>
</dbReference>
<feature type="binding site" evidence="7 9">
    <location>
        <position position="83"/>
    </location>
    <ligand>
        <name>3-methyl-2-oxobutanoate</name>
        <dbReference type="ChEBI" id="CHEBI:11851"/>
    </ligand>
</feature>
<comment type="catalytic activity">
    <reaction evidence="7">
        <text>(6R)-5,10-methylene-5,6,7,8-tetrahydrofolate + 3-methyl-2-oxobutanoate + H2O = 2-dehydropantoate + (6S)-5,6,7,8-tetrahydrofolate</text>
        <dbReference type="Rhea" id="RHEA:11824"/>
        <dbReference type="ChEBI" id="CHEBI:11561"/>
        <dbReference type="ChEBI" id="CHEBI:11851"/>
        <dbReference type="ChEBI" id="CHEBI:15377"/>
        <dbReference type="ChEBI" id="CHEBI:15636"/>
        <dbReference type="ChEBI" id="CHEBI:57453"/>
        <dbReference type="EC" id="2.1.2.11"/>
    </reaction>
</comment>
<dbReference type="PIRSF" id="PIRSF000388">
    <property type="entry name" value="Pantoate_hydroxy_MeTrfase"/>
    <property type="match status" value="1"/>
</dbReference>
<feature type="binding site" evidence="7 9">
    <location>
        <begin position="44"/>
        <end position="45"/>
    </location>
    <ligand>
        <name>3-methyl-2-oxobutanoate</name>
        <dbReference type="ChEBI" id="CHEBI:11851"/>
    </ligand>
</feature>
<evidence type="ECO:0000256" key="2">
    <source>
        <dbReference type="ARBA" id="ARBA00008676"/>
    </source>
</evidence>
<keyword evidence="11" id="KW-0489">Methyltransferase</keyword>
<evidence type="ECO:0000256" key="4">
    <source>
        <dbReference type="ARBA" id="ARBA00022655"/>
    </source>
</evidence>
<evidence type="ECO:0000256" key="6">
    <source>
        <dbReference type="ARBA" id="ARBA00056497"/>
    </source>
</evidence>
<dbReference type="Proteomes" id="UP000031866">
    <property type="component" value="Chromosome"/>
</dbReference>
<dbReference type="SUPFAM" id="SSF51621">
    <property type="entry name" value="Phosphoenolpyruvate/pyruvate domain"/>
    <property type="match status" value="1"/>
</dbReference>
<evidence type="ECO:0000256" key="1">
    <source>
        <dbReference type="ARBA" id="ARBA00005033"/>
    </source>
</evidence>
<dbReference type="GO" id="GO:0015940">
    <property type="term" value="P:pantothenate biosynthetic process"/>
    <property type="evidence" value="ECO:0007669"/>
    <property type="project" value="UniProtKB-UniRule"/>
</dbReference>
<dbReference type="GO" id="GO:0003864">
    <property type="term" value="F:3-methyl-2-oxobutanoate hydroxymethyltransferase activity"/>
    <property type="evidence" value="ECO:0007669"/>
    <property type="project" value="UniProtKB-UniRule"/>
</dbReference>
<keyword evidence="7" id="KW-0963">Cytoplasm</keyword>
<evidence type="ECO:0000256" key="5">
    <source>
        <dbReference type="ARBA" id="ARBA00022679"/>
    </source>
</evidence>
<evidence type="ECO:0000256" key="3">
    <source>
        <dbReference type="ARBA" id="ARBA00011424"/>
    </source>
</evidence>
<keyword evidence="4 7" id="KW-0566">Pantothenate biosynthesis</keyword>
<feature type="binding site" evidence="7 9">
    <location>
        <position position="113"/>
    </location>
    <ligand>
        <name>3-methyl-2-oxobutanoate</name>
        <dbReference type="ChEBI" id="CHEBI:11851"/>
    </ligand>
</feature>
<dbReference type="InterPro" id="IPR040442">
    <property type="entry name" value="Pyrv_kinase-like_dom_sf"/>
</dbReference>
<dbReference type="FunFam" id="3.20.20.60:FF:000003">
    <property type="entry name" value="3-methyl-2-oxobutanoate hydroxymethyltransferase"/>
    <property type="match status" value="1"/>
</dbReference>
<gene>
    <name evidence="7" type="primary">panB</name>
    <name evidence="11" type="ORF">LF65_02897</name>
</gene>
<dbReference type="KEGG" id="cbei:LF65_02897"/>
<proteinExistence type="inferred from homology"/>
<comment type="cofactor">
    <cofactor evidence="7 10">
        <name>Mg(2+)</name>
        <dbReference type="ChEBI" id="CHEBI:18420"/>
    </cofactor>
    <text evidence="7 10">Binds 1 Mg(2+) ion per subunit.</text>
</comment>
<evidence type="ECO:0000313" key="12">
    <source>
        <dbReference type="Proteomes" id="UP000031866"/>
    </source>
</evidence>
<name>A0A0B5QN61_CLOBE</name>
<dbReference type="GO" id="GO:0032259">
    <property type="term" value="P:methylation"/>
    <property type="evidence" value="ECO:0007669"/>
    <property type="project" value="UniProtKB-KW"/>
</dbReference>
<dbReference type="EC" id="2.1.2.11" evidence="7"/>
<sequence length="275" mass="29723">MKNTVLTFKQAKEEKRKLSMLTAYDYSMAKIIDESGVNGILIGDSLGMVIKGEEDTLAVTMDEIIYHTKAVKKGTKNALIVSDMPFLSYHVSIEQAVLNAGRLIKEGGANAVKLEGGANVAAQIKAIVDAQIPVMGHIGLTPQSVNAFGGFKVQGKSEAAAKQLIDDAILIEKSGAFSIVLEGIPEKVAELITNAVSIPTIGIGAGKYCDGQILVYQDMLGMFNDFVPKFVKQYANVGTVMRDAISSYVKEVQAGDFPEDKHTFKIDENELKKLY</sequence>
<dbReference type="PANTHER" id="PTHR20881">
    <property type="entry name" value="3-METHYL-2-OXOBUTANOATE HYDROXYMETHYLTRANSFERASE"/>
    <property type="match status" value="1"/>
</dbReference>
<dbReference type="GO" id="GO:0008168">
    <property type="term" value="F:methyltransferase activity"/>
    <property type="evidence" value="ECO:0007669"/>
    <property type="project" value="UniProtKB-KW"/>
</dbReference>
<comment type="subcellular location">
    <subcellularLocation>
        <location evidence="7">Cytoplasm</location>
    </subcellularLocation>
</comment>
<comment type="similarity">
    <text evidence="2 7">Belongs to the PanB family.</text>
</comment>
<comment type="function">
    <text evidence="6 7">Catalyzes the reversible reaction in which hydroxymethyl group from 5,10-methylenetetrahydrofolate is transferred onto alpha-ketoisovalerate to form ketopantoate.</text>
</comment>
<comment type="subunit">
    <text evidence="3 7">Homodecamer; pentamer of dimers.</text>
</comment>
<dbReference type="PANTHER" id="PTHR20881:SF0">
    <property type="entry name" value="3-METHYL-2-OXOBUTANOATE HYDROXYMETHYLTRANSFERASE"/>
    <property type="match status" value="1"/>
</dbReference>
<evidence type="ECO:0000256" key="9">
    <source>
        <dbReference type="PIRSR" id="PIRSR000388-2"/>
    </source>
</evidence>
<accession>A0A0B5QN61</accession>
<dbReference type="STRING" id="1520.LF65_02897"/>
<feature type="binding site" evidence="7 10">
    <location>
        <position position="115"/>
    </location>
    <ligand>
        <name>Mg(2+)</name>
        <dbReference type="ChEBI" id="CHEBI:18420"/>
    </ligand>
</feature>
<dbReference type="InterPro" id="IPR015813">
    <property type="entry name" value="Pyrv/PenolPyrv_kinase-like_dom"/>
</dbReference>
<evidence type="ECO:0000256" key="7">
    <source>
        <dbReference type="HAMAP-Rule" id="MF_00156"/>
    </source>
</evidence>
<evidence type="ECO:0000256" key="8">
    <source>
        <dbReference type="PIRSR" id="PIRSR000388-1"/>
    </source>
</evidence>
<dbReference type="EMBL" id="CP010086">
    <property type="protein sequence ID" value="AJG99467.1"/>
    <property type="molecule type" value="Genomic_DNA"/>
</dbReference>
<feature type="binding site" evidence="7 10">
    <location>
        <position position="44"/>
    </location>
    <ligand>
        <name>Mg(2+)</name>
        <dbReference type="ChEBI" id="CHEBI:18420"/>
    </ligand>
</feature>
<feature type="binding site" evidence="7 10">
    <location>
        <position position="83"/>
    </location>
    <ligand>
        <name>Mg(2+)</name>
        <dbReference type="ChEBI" id="CHEBI:18420"/>
    </ligand>
</feature>
<dbReference type="NCBIfam" id="NF001452">
    <property type="entry name" value="PRK00311.1"/>
    <property type="match status" value="1"/>
</dbReference>
<keyword evidence="5 7" id="KW-0808">Transferase</keyword>
<dbReference type="AlphaFoldDB" id="A0A0B5QN61"/>
<dbReference type="CDD" id="cd06557">
    <property type="entry name" value="KPHMT-like"/>
    <property type="match status" value="1"/>
</dbReference>
<evidence type="ECO:0000256" key="10">
    <source>
        <dbReference type="PIRSR" id="PIRSR000388-3"/>
    </source>
</evidence>
<dbReference type="GO" id="GO:0000287">
    <property type="term" value="F:magnesium ion binding"/>
    <property type="evidence" value="ECO:0007669"/>
    <property type="project" value="TreeGrafter"/>
</dbReference>
<dbReference type="Pfam" id="PF02548">
    <property type="entry name" value="Pantoate_transf"/>
    <property type="match status" value="1"/>
</dbReference>
<dbReference type="GO" id="GO:0005737">
    <property type="term" value="C:cytoplasm"/>
    <property type="evidence" value="ECO:0007669"/>
    <property type="project" value="UniProtKB-SubCell"/>
</dbReference>
<reference evidence="12" key="1">
    <citation type="submission" date="2014-12" db="EMBL/GenBank/DDBJ databases">
        <title>Genome sequence of Clostridium beijerinckii strain 59B.</title>
        <authorList>
            <person name="Little G.T."/>
            <person name="Minton N.P."/>
        </authorList>
    </citation>
    <scope>NUCLEOTIDE SEQUENCE [LARGE SCALE GENOMIC DNA]</scope>
    <source>
        <strain evidence="12">59B</strain>
    </source>
</reference>
<protein>
    <recommendedName>
        <fullName evidence="7">3-methyl-2-oxobutanoate hydroxymethyltransferase</fullName>
        <ecNumber evidence="7">2.1.2.11</ecNumber>
    </recommendedName>
    <alternativeName>
        <fullName evidence="7">Ketopantoate hydroxymethyltransferase</fullName>
        <shortName evidence="7">KPHMT</shortName>
    </alternativeName>
</protein>